<keyword evidence="11" id="KW-0479">Metal-binding</keyword>
<name>A0A558R3Y2_9SPHN</name>
<dbReference type="GO" id="GO:0005737">
    <property type="term" value="C:cytoplasm"/>
    <property type="evidence" value="ECO:0007669"/>
    <property type="project" value="UniProtKB-SubCell"/>
</dbReference>
<dbReference type="InterPro" id="IPR006318">
    <property type="entry name" value="PTS_EI-like"/>
</dbReference>
<dbReference type="Pfam" id="PF01590">
    <property type="entry name" value="GAF"/>
    <property type="match status" value="1"/>
</dbReference>
<dbReference type="SUPFAM" id="SSF55781">
    <property type="entry name" value="GAF domain-like"/>
    <property type="match status" value="1"/>
</dbReference>
<keyword evidence="7" id="KW-0963">Cytoplasm</keyword>
<dbReference type="InterPro" id="IPR036637">
    <property type="entry name" value="Phosphohistidine_dom_sf"/>
</dbReference>
<dbReference type="Pfam" id="PF00391">
    <property type="entry name" value="PEP-utilizers"/>
    <property type="match status" value="1"/>
</dbReference>
<comment type="cofactor">
    <cofactor evidence="2">
        <name>Mg(2+)</name>
        <dbReference type="ChEBI" id="CHEBI:18420"/>
    </cofactor>
</comment>
<keyword evidence="13" id="KW-0460">Magnesium</keyword>
<dbReference type="PRINTS" id="PR01736">
    <property type="entry name" value="PHPHTRNFRASE"/>
</dbReference>
<sequence>MPQTPQGTATSAAREILTRLHDVMAARTNAQAKLNQVVQIIGEAMHSEVCSIYLLRDGVLELYATRGLRQESVHVTKLALGEGLVGKIAEQVETLNLDEATSHPDFAYKPETGEELYHSFAGVPIVRREQAVGVLAVQHEASRRYAGIEIEALQTVAMVLAELIAGAGLIDDAASRSASRDQGAVRLTGLKLVEGMGRGHVVFHQPRIHIEHTVAEDTEAERHRVYAAFRQMREQIERMTSQAEFGVAGEHQDVLNTYKMFAYDEGWGRRINEAIDSGLTAEAAIERVQQRTRMRMREISDPLLADRMHDLEDLSNRLLRIVSGQLGTAAQLGLRQDSILIARNLGPAELLEYDKRRLKGVVLEEGSLTAHVTIVARAMGVPVVGRVRSIRRMVAEGDFLLLDGNQASVFVRPTPLMEDAFDAKLVVTQKRRAEFAAMRDLPPCSKDAKRITLMVNAGLRDDVAALDVTGADGIGLFRTEFQFLVSATLPRRETQQRLYRDVLESAGDRPVIFRTVDIGGDKALPYMKGGDDEDREENPAMGWRAIRLALDRDALMKAQARALIEAAAGRTLNVMFPMVSEPWEFDQAQALFEAQRAWVAGRNRAVPHAIRYGTMLEVPALAEMLDVLLPKLDFLSIGTNDLTQFLFAADRAHPKLAERYDWLSPAILRFLARVAKQTIAAGVQIGGCGEMGGRTLEAMALIGLGIERLSITPAAIGPVKAMIRSLDVAALRAEMPAWLASGTHDMRGVLSGWAAEQGVNIA</sequence>
<dbReference type="SUPFAM" id="SSF52009">
    <property type="entry name" value="Phosphohistidine domain"/>
    <property type="match status" value="1"/>
</dbReference>
<comment type="catalytic activity">
    <reaction evidence="1">
        <text>L-histidyl-[protein] + phosphoenolpyruvate = N(pros)-phospho-L-histidyl-[protein] + pyruvate</text>
        <dbReference type="Rhea" id="RHEA:23880"/>
        <dbReference type="Rhea" id="RHEA-COMP:9745"/>
        <dbReference type="Rhea" id="RHEA-COMP:9746"/>
        <dbReference type="ChEBI" id="CHEBI:15361"/>
        <dbReference type="ChEBI" id="CHEBI:29979"/>
        <dbReference type="ChEBI" id="CHEBI:58702"/>
        <dbReference type="ChEBI" id="CHEBI:64837"/>
        <dbReference type="EC" id="2.7.3.9"/>
    </reaction>
</comment>
<dbReference type="GO" id="GO:0009401">
    <property type="term" value="P:phosphoenolpyruvate-dependent sugar phosphotransferase system"/>
    <property type="evidence" value="ECO:0007669"/>
    <property type="project" value="UniProtKB-KW"/>
</dbReference>
<feature type="domain" description="GAF" evidence="14">
    <location>
        <begin position="29"/>
        <end position="174"/>
    </location>
</feature>
<evidence type="ECO:0000256" key="2">
    <source>
        <dbReference type="ARBA" id="ARBA00001946"/>
    </source>
</evidence>
<dbReference type="Gene3D" id="3.20.20.60">
    <property type="entry name" value="Phosphoenolpyruvate-binding domains"/>
    <property type="match status" value="1"/>
</dbReference>
<dbReference type="InterPro" id="IPR003018">
    <property type="entry name" value="GAF"/>
</dbReference>
<dbReference type="Gene3D" id="3.50.30.10">
    <property type="entry name" value="Phosphohistidine domain"/>
    <property type="match status" value="1"/>
</dbReference>
<dbReference type="AlphaFoldDB" id="A0A558R3Y2"/>
<evidence type="ECO:0000256" key="4">
    <source>
        <dbReference type="ARBA" id="ARBA00007837"/>
    </source>
</evidence>
<evidence type="ECO:0000256" key="11">
    <source>
        <dbReference type="ARBA" id="ARBA00022723"/>
    </source>
</evidence>
<dbReference type="GO" id="GO:0016301">
    <property type="term" value="F:kinase activity"/>
    <property type="evidence" value="ECO:0007669"/>
    <property type="project" value="UniProtKB-KW"/>
</dbReference>
<dbReference type="Gene3D" id="1.10.274.10">
    <property type="entry name" value="PtsI, HPr-binding domain"/>
    <property type="match status" value="1"/>
</dbReference>
<evidence type="ECO:0000256" key="7">
    <source>
        <dbReference type="ARBA" id="ARBA00022490"/>
    </source>
</evidence>
<dbReference type="InterPro" id="IPR015813">
    <property type="entry name" value="Pyrv/PenolPyrv_kinase-like_dom"/>
</dbReference>
<evidence type="ECO:0000256" key="3">
    <source>
        <dbReference type="ARBA" id="ARBA00004496"/>
    </source>
</evidence>
<dbReference type="InterPro" id="IPR008279">
    <property type="entry name" value="PEP-util_enz_mobile_dom"/>
</dbReference>
<keyword evidence="12" id="KW-0418">Kinase</keyword>
<evidence type="ECO:0000256" key="13">
    <source>
        <dbReference type="ARBA" id="ARBA00022842"/>
    </source>
</evidence>
<dbReference type="EMBL" id="VNIM01000038">
    <property type="protein sequence ID" value="TVV74103.1"/>
    <property type="molecule type" value="Genomic_DNA"/>
</dbReference>
<dbReference type="RefSeq" id="WP_145151317.1">
    <property type="nucleotide sequence ID" value="NZ_VNIM01000038.1"/>
</dbReference>
<evidence type="ECO:0000256" key="5">
    <source>
        <dbReference type="ARBA" id="ARBA00012232"/>
    </source>
</evidence>
<evidence type="ECO:0000256" key="9">
    <source>
        <dbReference type="ARBA" id="ARBA00022679"/>
    </source>
</evidence>
<reference evidence="15 16" key="1">
    <citation type="submission" date="2019-07" db="EMBL/GenBank/DDBJ databases">
        <title>Sphingomonas solaris sp. nov., isolated from a solar panel from Boston, Massachusetts.</title>
        <authorList>
            <person name="Tanner K."/>
            <person name="Pascual J."/>
            <person name="Mancuso C."/>
            <person name="Pereto J."/>
            <person name="Khalil A."/>
            <person name="Vilanova C."/>
        </authorList>
    </citation>
    <scope>NUCLEOTIDE SEQUENCE [LARGE SCALE GENOMIC DNA]</scope>
    <source>
        <strain evidence="15 16">R4DWN</strain>
    </source>
</reference>
<keyword evidence="15" id="KW-0670">Pyruvate</keyword>
<keyword evidence="16" id="KW-1185">Reference proteome</keyword>
<dbReference type="NCBIfam" id="TIGR01417">
    <property type="entry name" value="PTS_I_fam"/>
    <property type="match status" value="1"/>
</dbReference>
<dbReference type="SUPFAM" id="SSF47831">
    <property type="entry name" value="Enzyme I of the PEP:sugar phosphotransferase system HPr-binding (sub)domain"/>
    <property type="match status" value="1"/>
</dbReference>
<keyword evidence="8" id="KW-0762">Sugar transport</keyword>
<dbReference type="InterPro" id="IPR050499">
    <property type="entry name" value="PEP-utilizing_PTS_enzyme"/>
</dbReference>
<evidence type="ECO:0000256" key="12">
    <source>
        <dbReference type="ARBA" id="ARBA00022777"/>
    </source>
</evidence>
<dbReference type="InterPro" id="IPR029016">
    <property type="entry name" value="GAF-like_dom_sf"/>
</dbReference>
<comment type="caution">
    <text evidence="15">The sequence shown here is derived from an EMBL/GenBank/DDBJ whole genome shotgun (WGS) entry which is preliminary data.</text>
</comment>
<organism evidence="15 16">
    <name type="scientific">Alterirhizorhabdus solaris</name>
    <dbReference type="NCBI Taxonomy" id="2529389"/>
    <lineage>
        <taxon>Bacteria</taxon>
        <taxon>Pseudomonadati</taxon>
        <taxon>Pseudomonadota</taxon>
        <taxon>Alphaproteobacteria</taxon>
        <taxon>Sphingomonadales</taxon>
        <taxon>Rhizorhabdaceae</taxon>
        <taxon>Alterirhizorhabdus</taxon>
    </lineage>
</organism>
<keyword evidence="10" id="KW-0598">Phosphotransferase system</keyword>
<dbReference type="InterPro" id="IPR040442">
    <property type="entry name" value="Pyrv_kinase-like_dom_sf"/>
</dbReference>
<dbReference type="Gene3D" id="3.30.450.40">
    <property type="match status" value="1"/>
</dbReference>
<dbReference type="Pfam" id="PF05524">
    <property type="entry name" value="PEP-utilisers_N"/>
    <property type="match status" value="1"/>
</dbReference>
<evidence type="ECO:0000313" key="15">
    <source>
        <dbReference type="EMBL" id="TVV74103.1"/>
    </source>
</evidence>
<evidence type="ECO:0000256" key="1">
    <source>
        <dbReference type="ARBA" id="ARBA00000683"/>
    </source>
</evidence>
<protein>
    <recommendedName>
        <fullName evidence="5">phosphoenolpyruvate--protein phosphotransferase</fullName>
        <ecNumber evidence="5">2.7.3.9</ecNumber>
    </recommendedName>
</protein>
<dbReference type="GO" id="GO:0046872">
    <property type="term" value="F:metal ion binding"/>
    <property type="evidence" value="ECO:0007669"/>
    <property type="project" value="UniProtKB-KW"/>
</dbReference>
<evidence type="ECO:0000256" key="6">
    <source>
        <dbReference type="ARBA" id="ARBA00022448"/>
    </source>
</evidence>
<dbReference type="PROSITE" id="PS00742">
    <property type="entry name" value="PEP_ENZYMES_2"/>
    <property type="match status" value="1"/>
</dbReference>
<dbReference type="SMART" id="SM00065">
    <property type="entry name" value="GAF"/>
    <property type="match status" value="1"/>
</dbReference>
<dbReference type="InterPro" id="IPR000121">
    <property type="entry name" value="PEP_util_C"/>
</dbReference>
<evidence type="ECO:0000259" key="14">
    <source>
        <dbReference type="SMART" id="SM00065"/>
    </source>
</evidence>
<dbReference type="InterPro" id="IPR008731">
    <property type="entry name" value="PTS_EIN"/>
</dbReference>
<dbReference type="Pfam" id="PF02896">
    <property type="entry name" value="PEP-utilizers_C"/>
    <property type="match status" value="1"/>
</dbReference>
<accession>A0A558R3Y2</accession>
<keyword evidence="9 15" id="KW-0808">Transferase</keyword>
<dbReference type="OrthoDB" id="9765468at2"/>
<dbReference type="SUPFAM" id="SSF51621">
    <property type="entry name" value="Phosphoenolpyruvate/pyruvate domain"/>
    <property type="match status" value="1"/>
</dbReference>
<gene>
    <name evidence="15" type="primary">ptsP</name>
    <name evidence="15" type="ORF">FOY91_10770</name>
</gene>
<dbReference type="EC" id="2.7.3.9" evidence="5"/>
<comment type="subcellular location">
    <subcellularLocation>
        <location evidence="3">Cytoplasm</location>
    </subcellularLocation>
</comment>
<dbReference type="PANTHER" id="PTHR46244:SF6">
    <property type="entry name" value="PHOSPHOENOLPYRUVATE-PROTEIN PHOSPHOTRANSFERASE"/>
    <property type="match status" value="1"/>
</dbReference>
<comment type="similarity">
    <text evidence="4">Belongs to the PEP-utilizing enzyme family.</text>
</comment>
<evidence type="ECO:0000256" key="8">
    <source>
        <dbReference type="ARBA" id="ARBA00022597"/>
    </source>
</evidence>
<dbReference type="PANTHER" id="PTHR46244">
    <property type="entry name" value="PHOSPHOENOLPYRUVATE-PROTEIN PHOSPHOTRANSFERASE"/>
    <property type="match status" value="1"/>
</dbReference>
<dbReference type="Proteomes" id="UP000318681">
    <property type="component" value="Unassembled WGS sequence"/>
</dbReference>
<dbReference type="InterPro" id="IPR036618">
    <property type="entry name" value="PtsI_HPr-bd_sf"/>
</dbReference>
<proteinExistence type="inferred from homology"/>
<evidence type="ECO:0000313" key="16">
    <source>
        <dbReference type="Proteomes" id="UP000318681"/>
    </source>
</evidence>
<evidence type="ECO:0000256" key="10">
    <source>
        <dbReference type="ARBA" id="ARBA00022683"/>
    </source>
</evidence>
<dbReference type="InterPro" id="IPR023151">
    <property type="entry name" value="PEP_util_CS"/>
</dbReference>
<keyword evidence="6" id="KW-0813">Transport</keyword>
<dbReference type="GO" id="GO:0008965">
    <property type="term" value="F:phosphoenolpyruvate-protein phosphotransferase activity"/>
    <property type="evidence" value="ECO:0007669"/>
    <property type="project" value="UniProtKB-EC"/>
</dbReference>